<keyword evidence="2" id="KW-1185">Reference proteome</keyword>
<name>A0ABP5Q8G6_9MICO</name>
<evidence type="ECO:0000313" key="2">
    <source>
        <dbReference type="Proteomes" id="UP001500929"/>
    </source>
</evidence>
<organism evidence="1 2">
    <name type="scientific">Herbiconiux moechotypicola</name>
    <dbReference type="NCBI Taxonomy" id="637393"/>
    <lineage>
        <taxon>Bacteria</taxon>
        <taxon>Bacillati</taxon>
        <taxon>Actinomycetota</taxon>
        <taxon>Actinomycetes</taxon>
        <taxon>Micrococcales</taxon>
        <taxon>Microbacteriaceae</taxon>
        <taxon>Herbiconiux</taxon>
    </lineage>
</organism>
<evidence type="ECO:0008006" key="3">
    <source>
        <dbReference type="Google" id="ProtNLM"/>
    </source>
</evidence>
<gene>
    <name evidence="1" type="ORF">GCM10009851_08820</name>
</gene>
<dbReference type="EMBL" id="BAAAQY010000002">
    <property type="protein sequence ID" value="GAA2226968.1"/>
    <property type="molecule type" value="Genomic_DNA"/>
</dbReference>
<sequence length="157" mass="16470">MTLTTILPSLRTTLPDPIALDRWPEQTHPTVDDVVVGGVSLRRLVDICETPCVHVAAAVVPGSGGRPSDREQASVVVTKVLEVTGDGMLVLDAELSEVAAHFDEARLIGRASTRRATAFAVGNGAMVLPADVRAGDLVSVPCRGAVCCRHLRGRAVA</sequence>
<accession>A0ABP5Q8G6</accession>
<dbReference type="Proteomes" id="UP001500929">
    <property type="component" value="Unassembled WGS sequence"/>
</dbReference>
<proteinExistence type="predicted"/>
<dbReference type="RefSeq" id="WP_259478185.1">
    <property type="nucleotide sequence ID" value="NZ_BAAAQY010000002.1"/>
</dbReference>
<comment type="caution">
    <text evidence="1">The sequence shown here is derived from an EMBL/GenBank/DDBJ whole genome shotgun (WGS) entry which is preliminary data.</text>
</comment>
<evidence type="ECO:0000313" key="1">
    <source>
        <dbReference type="EMBL" id="GAA2226968.1"/>
    </source>
</evidence>
<protein>
    <recommendedName>
        <fullName evidence="3">MoeA N-terminal and linker domain-containing protein</fullName>
    </recommendedName>
</protein>
<reference evidence="2" key="1">
    <citation type="journal article" date="2019" name="Int. J. Syst. Evol. Microbiol.">
        <title>The Global Catalogue of Microorganisms (GCM) 10K type strain sequencing project: providing services to taxonomists for standard genome sequencing and annotation.</title>
        <authorList>
            <consortium name="The Broad Institute Genomics Platform"/>
            <consortium name="The Broad Institute Genome Sequencing Center for Infectious Disease"/>
            <person name="Wu L."/>
            <person name="Ma J."/>
        </authorList>
    </citation>
    <scope>NUCLEOTIDE SEQUENCE [LARGE SCALE GENOMIC DNA]</scope>
    <source>
        <strain evidence="2">JCM 16117</strain>
    </source>
</reference>